<keyword evidence="2" id="KW-1185">Reference proteome</keyword>
<evidence type="ECO:0000313" key="1">
    <source>
        <dbReference type="EMBL" id="MDQ8209770.1"/>
    </source>
</evidence>
<gene>
    <name evidence="1" type="ORF">QEH52_19785</name>
</gene>
<protein>
    <submittedName>
        <fullName evidence="1">Uncharacterized protein</fullName>
    </submittedName>
</protein>
<organism evidence="1 2">
    <name type="scientific">Thalassobacterium maritimum</name>
    <dbReference type="NCBI Taxonomy" id="3041265"/>
    <lineage>
        <taxon>Bacteria</taxon>
        <taxon>Pseudomonadati</taxon>
        <taxon>Verrucomicrobiota</taxon>
        <taxon>Opitutia</taxon>
        <taxon>Puniceicoccales</taxon>
        <taxon>Coraliomargaritaceae</taxon>
        <taxon>Thalassobacterium</taxon>
    </lineage>
</organism>
<name>A0ABU1B055_9BACT</name>
<dbReference type="Proteomes" id="UP001225316">
    <property type="component" value="Unassembled WGS sequence"/>
</dbReference>
<proteinExistence type="predicted"/>
<dbReference type="RefSeq" id="WP_308952688.1">
    <property type="nucleotide sequence ID" value="NZ_JARXHW010000155.1"/>
</dbReference>
<evidence type="ECO:0000313" key="2">
    <source>
        <dbReference type="Proteomes" id="UP001225316"/>
    </source>
</evidence>
<sequence length="112" mass="12831">MKQLIIYTLFAIITPIMASDLNFETRNEFAYIEYEIGGEGIEEVCIFKFSEIDTITSISEKDGNGGLFHTVTITLKSIAGVDQRRQIKIHKIRKNHRDELFSHLIGHSTDEQ</sequence>
<comment type="caution">
    <text evidence="1">The sequence shown here is derived from an EMBL/GenBank/DDBJ whole genome shotgun (WGS) entry which is preliminary data.</text>
</comment>
<accession>A0ABU1B055</accession>
<reference evidence="1 2" key="1">
    <citation type="submission" date="2023-04" db="EMBL/GenBank/DDBJ databases">
        <title>A novel bacteria isolated from coastal sediment.</title>
        <authorList>
            <person name="Liu X.-J."/>
            <person name="Du Z.-J."/>
        </authorList>
    </citation>
    <scope>NUCLEOTIDE SEQUENCE [LARGE SCALE GENOMIC DNA]</scope>
    <source>
        <strain evidence="1 2">SDUM461003</strain>
    </source>
</reference>
<dbReference type="EMBL" id="JARXHW010000155">
    <property type="protein sequence ID" value="MDQ8209770.1"/>
    <property type="molecule type" value="Genomic_DNA"/>
</dbReference>